<protein>
    <submittedName>
        <fullName evidence="8">Co/Zn/Cd efflux system component</fullName>
    </submittedName>
</protein>
<proteinExistence type="predicted"/>
<comment type="subcellular location">
    <subcellularLocation>
        <location evidence="1">Membrane</location>
        <topology evidence="1">Multi-pass membrane protein</topology>
    </subcellularLocation>
</comment>
<dbReference type="GO" id="GO:0005385">
    <property type="term" value="F:zinc ion transmembrane transporter activity"/>
    <property type="evidence" value="ECO:0007669"/>
    <property type="project" value="TreeGrafter"/>
</dbReference>
<feature type="transmembrane region" description="Helical" evidence="6">
    <location>
        <begin position="157"/>
        <end position="174"/>
    </location>
</feature>
<keyword evidence="2 6" id="KW-0812">Transmembrane</keyword>
<dbReference type="PANTHER" id="PTHR11562">
    <property type="entry name" value="CATION EFFLUX PROTEIN/ ZINC TRANSPORTER"/>
    <property type="match status" value="1"/>
</dbReference>
<keyword evidence="3" id="KW-0862">Zinc</keyword>
<dbReference type="InterPro" id="IPR027469">
    <property type="entry name" value="Cation_efflux_TMD_sf"/>
</dbReference>
<accession>A0A4R8LJV6</accession>
<evidence type="ECO:0000313" key="8">
    <source>
        <dbReference type="EMBL" id="TDY43316.1"/>
    </source>
</evidence>
<evidence type="ECO:0000256" key="2">
    <source>
        <dbReference type="ARBA" id="ARBA00022692"/>
    </source>
</evidence>
<dbReference type="Pfam" id="PF01545">
    <property type="entry name" value="Cation_efflux"/>
    <property type="match status" value="1"/>
</dbReference>
<dbReference type="Gene3D" id="1.20.1510.10">
    <property type="entry name" value="Cation efflux protein transmembrane domain"/>
    <property type="match status" value="1"/>
</dbReference>
<feature type="transmembrane region" description="Helical" evidence="6">
    <location>
        <begin position="89"/>
        <end position="108"/>
    </location>
</feature>
<feature type="transmembrane region" description="Helical" evidence="6">
    <location>
        <begin position="26"/>
        <end position="44"/>
    </location>
</feature>
<evidence type="ECO:0000313" key="9">
    <source>
        <dbReference type="Proteomes" id="UP000295509"/>
    </source>
</evidence>
<dbReference type="Proteomes" id="UP000295509">
    <property type="component" value="Unassembled WGS sequence"/>
</dbReference>
<evidence type="ECO:0000256" key="6">
    <source>
        <dbReference type="SAM" id="Phobius"/>
    </source>
</evidence>
<organism evidence="8 9">
    <name type="scientific">Paraburkholderia rhizosphaerae</name>
    <dbReference type="NCBI Taxonomy" id="480658"/>
    <lineage>
        <taxon>Bacteria</taxon>
        <taxon>Pseudomonadati</taxon>
        <taxon>Pseudomonadota</taxon>
        <taxon>Betaproteobacteria</taxon>
        <taxon>Burkholderiales</taxon>
        <taxon>Burkholderiaceae</taxon>
        <taxon>Paraburkholderia</taxon>
    </lineage>
</organism>
<dbReference type="EMBL" id="SORE01000018">
    <property type="protein sequence ID" value="TDY43316.1"/>
    <property type="molecule type" value="Genomic_DNA"/>
</dbReference>
<comment type="caution">
    <text evidence="8">The sequence shown here is derived from an EMBL/GenBank/DDBJ whole genome shotgun (WGS) entry which is preliminary data.</text>
</comment>
<dbReference type="AlphaFoldDB" id="A0A4R8LJV6"/>
<evidence type="ECO:0000256" key="3">
    <source>
        <dbReference type="ARBA" id="ARBA00022906"/>
    </source>
</evidence>
<dbReference type="InterPro" id="IPR058533">
    <property type="entry name" value="Cation_efflux_TM"/>
</dbReference>
<gene>
    <name evidence="8" type="ORF">BX592_118111</name>
</gene>
<feature type="transmembrane region" description="Helical" evidence="6">
    <location>
        <begin position="180"/>
        <end position="198"/>
    </location>
</feature>
<evidence type="ECO:0000259" key="7">
    <source>
        <dbReference type="Pfam" id="PF01545"/>
    </source>
</evidence>
<evidence type="ECO:0000256" key="1">
    <source>
        <dbReference type="ARBA" id="ARBA00004141"/>
    </source>
</evidence>
<dbReference type="PANTHER" id="PTHR11562:SF17">
    <property type="entry name" value="RE54080P-RELATED"/>
    <property type="match status" value="1"/>
</dbReference>
<dbReference type="SUPFAM" id="SSF161111">
    <property type="entry name" value="Cation efflux protein transmembrane domain-like"/>
    <property type="match status" value="1"/>
</dbReference>
<keyword evidence="3" id="KW-0406">Ion transport</keyword>
<keyword evidence="3" id="KW-0864">Zinc transport</keyword>
<sequence>MTSVPGHCCNHCDAQSTPPRAGYRRLLWIALAINFVMFAVEVSTGLRGGSASLLADSLDFLGDAANYGISLFVLGLGLSARANASRLKALSMLAFGIWVLGLAAWHLFSGRVPSAPTMGVVGTCALLANGTVAALLFRFRDGDSNMRSVWLCTRNDVLGNVAVLLAAFGVFGTGSAWPDLVVAAIMSLLALTSATHILRQSNAELRDHAIGRGVPAEL</sequence>
<keyword evidence="5 6" id="KW-0472">Membrane</keyword>
<feature type="transmembrane region" description="Helical" evidence="6">
    <location>
        <begin position="64"/>
        <end position="82"/>
    </location>
</feature>
<reference evidence="8 9" key="1">
    <citation type="submission" date="2019-03" db="EMBL/GenBank/DDBJ databases">
        <title>Genomic Encyclopedia of Type Strains, Phase III (KMG-III): the genomes of soil and plant-associated and newly described type strains.</title>
        <authorList>
            <person name="Whitman W."/>
        </authorList>
    </citation>
    <scope>NUCLEOTIDE SEQUENCE [LARGE SCALE GENOMIC DNA]</scope>
    <source>
        <strain evidence="8 9">LMG 29544</strain>
    </source>
</reference>
<keyword evidence="4 6" id="KW-1133">Transmembrane helix</keyword>
<keyword evidence="3" id="KW-0813">Transport</keyword>
<keyword evidence="9" id="KW-1185">Reference proteome</keyword>
<name>A0A4R8LJV6_9BURK</name>
<evidence type="ECO:0000256" key="4">
    <source>
        <dbReference type="ARBA" id="ARBA00022989"/>
    </source>
</evidence>
<feature type="transmembrane region" description="Helical" evidence="6">
    <location>
        <begin position="114"/>
        <end position="137"/>
    </location>
</feature>
<dbReference type="InterPro" id="IPR050681">
    <property type="entry name" value="CDF/SLC30A"/>
</dbReference>
<dbReference type="GO" id="GO:0005886">
    <property type="term" value="C:plasma membrane"/>
    <property type="evidence" value="ECO:0007669"/>
    <property type="project" value="TreeGrafter"/>
</dbReference>
<evidence type="ECO:0000256" key="5">
    <source>
        <dbReference type="ARBA" id="ARBA00023136"/>
    </source>
</evidence>
<feature type="domain" description="Cation efflux protein transmembrane" evidence="7">
    <location>
        <begin position="27"/>
        <end position="204"/>
    </location>
</feature>